<evidence type="ECO:0000313" key="7">
    <source>
        <dbReference type="Ensembl" id="ENSCWAP00000014933.1"/>
    </source>
</evidence>
<keyword evidence="3" id="KW-0687">Ribonucleoprotein</keyword>
<dbReference type="InterPro" id="IPR000271">
    <property type="entry name" value="Ribosomal_bL34"/>
</dbReference>
<dbReference type="GO" id="GO:0006412">
    <property type="term" value="P:translation"/>
    <property type="evidence" value="ECO:0007669"/>
    <property type="project" value="InterPro"/>
</dbReference>
<evidence type="ECO:0000256" key="5">
    <source>
        <dbReference type="ARBA" id="ARBA00035434"/>
    </source>
</evidence>
<feature type="compositionally biased region" description="Polar residues" evidence="6">
    <location>
        <begin position="10"/>
        <end position="19"/>
    </location>
</feature>
<dbReference type="GO" id="GO:0005762">
    <property type="term" value="C:mitochondrial large ribosomal subunit"/>
    <property type="evidence" value="ECO:0007669"/>
    <property type="project" value="TreeGrafter"/>
</dbReference>
<evidence type="ECO:0000256" key="3">
    <source>
        <dbReference type="ARBA" id="ARBA00023274"/>
    </source>
</evidence>
<evidence type="ECO:0000256" key="4">
    <source>
        <dbReference type="ARBA" id="ARBA00035274"/>
    </source>
</evidence>
<evidence type="ECO:0000256" key="6">
    <source>
        <dbReference type="SAM" id="MobiDB-lite"/>
    </source>
</evidence>
<dbReference type="PANTHER" id="PTHR14503">
    <property type="entry name" value="MITOCHONDRIAL RIBOSOMAL PROTEIN 34 FAMILY MEMBER"/>
    <property type="match status" value="1"/>
</dbReference>
<keyword evidence="2" id="KW-0689">Ribosomal protein</keyword>
<comment type="similarity">
    <text evidence="1">Belongs to the bacterial ribosomal protein bL34 family.</text>
</comment>
<dbReference type="AlphaFoldDB" id="A0A8C3WIW9"/>
<evidence type="ECO:0000256" key="1">
    <source>
        <dbReference type="ARBA" id="ARBA00010111"/>
    </source>
</evidence>
<organism evidence="7 8">
    <name type="scientific">Catagonus wagneri</name>
    <name type="common">Chacoan peccary</name>
    <dbReference type="NCBI Taxonomy" id="51154"/>
    <lineage>
        <taxon>Eukaryota</taxon>
        <taxon>Metazoa</taxon>
        <taxon>Chordata</taxon>
        <taxon>Craniata</taxon>
        <taxon>Vertebrata</taxon>
        <taxon>Euteleostomi</taxon>
        <taxon>Mammalia</taxon>
        <taxon>Eutheria</taxon>
        <taxon>Laurasiatheria</taxon>
        <taxon>Artiodactyla</taxon>
        <taxon>Suina</taxon>
        <taxon>Tayassuidae</taxon>
        <taxon>Catagonus</taxon>
    </lineage>
</organism>
<keyword evidence="8" id="KW-1185">Reference proteome</keyword>
<dbReference type="PANTHER" id="PTHR14503:SF4">
    <property type="entry name" value="LARGE RIBOSOMAL SUBUNIT PROTEIN BL34M"/>
    <property type="match status" value="1"/>
</dbReference>
<dbReference type="Pfam" id="PF00468">
    <property type="entry name" value="Ribosomal_L34"/>
    <property type="match status" value="1"/>
</dbReference>
<accession>A0A8C3WIW9</accession>
<evidence type="ECO:0000256" key="2">
    <source>
        <dbReference type="ARBA" id="ARBA00022980"/>
    </source>
</evidence>
<name>A0A8C3WIW9_9CETA</name>
<feature type="region of interest" description="Disordered" evidence="6">
    <location>
        <begin position="1"/>
        <end position="56"/>
    </location>
</feature>
<dbReference type="Ensembl" id="ENSCWAT00000016215.1">
    <property type="protein sequence ID" value="ENSCWAP00000014933.1"/>
    <property type="gene ID" value="ENSCWAG00000011596.1"/>
</dbReference>
<sequence>MAFLAGSPVGSRQQVSGASRWQVASAPGLPGAPRSMGSPRHKQIRGKACGNEYQPSNIKHKHRHGWVLSLSTPTGVQIILRCTHRG</sequence>
<proteinExistence type="inferred from homology"/>
<evidence type="ECO:0000313" key="8">
    <source>
        <dbReference type="Proteomes" id="UP000694540"/>
    </source>
</evidence>
<reference evidence="7" key="2">
    <citation type="submission" date="2025-09" db="UniProtKB">
        <authorList>
            <consortium name="Ensembl"/>
        </authorList>
    </citation>
    <scope>IDENTIFICATION</scope>
</reference>
<dbReference type="GO" id="GO:0003735">
    <property type="term" value="F:structural constituent of ribosome"/>
    <property type="evidence" value="ECO:0007669"/>
    <property type="project" value="InterPro"/>
</dbReference>
<dbReference type="Proteomes" id="UP000694540">
    <property type="component" value="Unplaced"/>
</dbReference>
<dbReference type="GeneTree" id="ENSGT00960000192296"/>
<protein>
    <recommendedName>
        <fullName evidence="4">Large ribosomal subunit protein bL34m</fullName>
    </recommendedName>
    <alternativeName>
        <fullName evidence="5">39S ribosomal protein L34, mitochondrial</fullName>
    </alternativeName>
</protein>
<reference evidence="7" key="1">
    <citation type="submission" date="2025-08" db="UniProtKB">
        <authorList>
            <consortium name="Ensembl"/>
        </authorList>
    </citation>
    <scope>IDENTIFICATION</scope>
</reference>
<dbReference type="Gene3D" id="1.10.287.3980">
    <property type="match status" value="1"/>
</dbReference>